<name>A0A532UYP4_UNCL8</name>
<proteinExistence type="predicted"/>
<comment type="caution">
    <text evidence="2">The sequence shown here is derived from an EMBL/GenBank/DDBJ whole genome shotgun (WGS) entry which is preliminary data.</text>
</comment>
<evidence type="ECO:0000313" key="3">
    <source>
        <dbReference type="Proteomes" id="UP000319619"/>
    </source>
</evidence>
<dbReference type="AlphaFoldDB" id="A0A532UYP4"/>
<sequence length="134" mass="15399">MEKRHKITQLYGYMICLVSIITFLIAMTAMVSAIIDLSNPFQSRSSYSRSSGPSLASFDNYKMDLMISLKEGQQLPDDQTLKIMYESAKNDIIQNVSFRAKRDITVDIMIILVCLILFSTHWFWMRKLSKTEAG</sequence>
<feature type="transmembrane region" description="Helical" evidence="1">
    <location>
        <begin position="12"/>
        <end position="35"/>
    </location>
</feature>
<gene>
    <name evidence="2" type="ORF">CEE37_10115</name>
</gene>
<keyword evidence="1" id="KW-0812">Transmembrane</keyword>
<evidence type="ECO:0000313" key="2">
    <source>
        <dbReference type="EMBL" id="TKJ40083.1"/>
    </source>
</evidence>
<protein>
    <submittedName>
        <fullName evidence="2">Uncharacterized protein</fullName>
    </submittedName>
</protein>
<dbReference type="EMBL" id="NJBN01000006">
    <property type="protein sequence ID" value="TKJ40083.1"/>
    <property type="molecule type" value="Genomic_DNA"/>
</dbReference>
<organism evidence="2 3">
    <name type="scientific">candidate division LCP-89 bacterium B3_LCP</name>
    <dbReference type="NCBI Taxonomy" id="2012998"/>
    <lineage>
        <taxon>Bacteria</taxon>
        <taxon>Pseudomonadati</taxon>
        <taxon>Bacteria division LCP-89</taxon>
    </lineage>
</organism>
<accession>A0A532UYP4</accession>
<keyword evidence="1" id="KW-0472">Membrane</keyword>
<feature type="transmembrane region" description="Helical" evidence="1">
    <location>
        <begin position="104"/>
        <end position="124"/>
    </location>
</feature>
<reference evidence="2 3" key="1">
    <citation type="submission" date="2017-06" db="EMBL/GenBank/DDBJ databases">
        <title>Novel microbial phyla capable of carbon fixation and sulfur reduction in deep-sea sediments.</title>
        <authorList>
            <person name="Huang J."/>
            <person name="Baker B."/>
            <person name="Wang Y."/>
        </authorList>
    </citation>
    <scope>NUCLEOTIDE SEQUENCE [LARGE SCALE GENOMIC DNA]</scope>
    <source>
        <strain evidence="2">B3_LCP</strain>
    </source>
</reference>
<evidence type="ECO:0000256" key="1">
    <source>
        <dbReference type="SAM" id="Phobius"/>
    </source>
</evidence>
<keyword evidence="1" id="KW-1133">Transmembrane helix</keyword>
<dbReference type="Proteomes" id="UP000319619">
    <property type="component" value="Unassembled WGS sequence"/>
</dbReference>